<dbReference type="PROSITE" id="PS51733">
    <property type="entry name" value="BPL_LPL_CATALYTIC"/>
    <property type="match status" value="1"/>
</dbReference>
<feature type="domain" description="BPL/LPL catalytic" evidence="2">
    <location>
        <begin position="37"/>
        <end position="224"/>
    </location>
</feature>
<dbReference type="Proteomes" id="UP000443582">
    <property type="component" value="Unassembled WGS sequence"/>
</dbReference>
<proteinExistence type="predicted"/>
<evidence type="ECO:0000259" key="2">
    <source>
        <dbReference type="PROSITE" id="PS51733"/>
    </source>
</evidence>
<reference evidence="4" key="1">
    <citation type="journal article" date="2019" name="Int. J. Syst. Evol. Microbiol.">
        <title>Halobacteriovorax valvorus sp. nov., a novel prokaryotic predator isolated from coastal seawater of China.</title>
        <authorList>
            <person name="Chen M.-X."/>
        </authorList>
    </citation>
    <scope>NUCLEOTIDE SEQUENCE [LARGE SCALE GENOMIC DNA]</scope>
    <source>
        <strain evidence="4">BL9</strain>
    </source>
</reference>
<evidence type="ECO:0000256" key="1">
    <source>
        <dbReference type="ARBA" id="ARBA00005085"/>
    </source>
</evidence>
<comment type="pathway">
    <text evidence="1">Protein modification; protein lipoylation via exogenous pathway; protein N(6)-(lipoyl)lysine from lipoate: step 2/2.</text>
</comment>
<protein>
    <recommendedName>
        <fullName evidence="2">BPL/LPL catalytic domain-containing protein</fullName>
    </recommendedName>
</protein>
<dbReference type="Pfam" id="PF21948">
    <property type="entry name" value="LplA-B_cat"/>
    <property type="match status" value="1"/>
</dbReference>
<gene>
    <name evidence="3" type="ORF">DAY19_12305</name>
</gene>
<dbReference type="PANTHER" id="PTHR12561">
    <property type="entry name" value="LIPOATE-PROTEIN LIGASE"/>
    <property type="match status" value="1"/>
</dbReference>
<dbReference type="InterPro" id="IPR004143">
    <property type="entry name" value="BPL_LPL_catalytic"/>
</dbReference>
<dbReference type="EMBL" id="QDKL01000003">
    <property type="protein sequence ID" value="RZF20761.1"/>
    <property type="molecule type" value="Genomic_DNA"/>
</dbReference>
<dbReference type="PANTHER" id="PTHR12561:SF3">
    <property type="entry name" value="LIPOYLTRANSFERASE 1, MITOCHONDRIAL"/>
    <property type="match status" value="1"/>
</dbReference>
<accession>A0ABY0IG39</accession>
<dbReference type="InterPro" id="IPR045864">
    <property type="entry name" value="aa-tRNA-synth_II/BPL/LPL"/>
</dbReference>
<comment type="caution">
    <text evidence="3">The sequence shown here is derived from an EMBL/GenBank/DDBJ whole genome shotgun (WGS) entry which is preliminary data.</text>
</comment>
<dbReference type="SUPFAM" id="SSF55681">
    <property type="entry name" value="Class II aaRS and biotin synthetases"/>
    <property type="match status" value="1"/>
</dbReference>
<dbReference type="Gene3D" id="3.30.930.10">
    <property type="entry name" value="Bira Bifunctional Protein, Domain 2"/>
    <property type="match status" value="1"/>
</dbReference>
<dbReference type="InterPro" id="IPR004562">
    <property type="entry name" value="LipoylTrfase_LipoateP_Ligase"/>
</dbReference>
<keyword evidence="4" id="KW-1185">Reference proteome</keyword>
<organism evidence="3 4">
    <name type="scientific">Halobacteriovorax vibrionivorans</name>
    <dbReference type="NCBI Taxonomy" id="2152716"/>
    <lineage>
        <taxon>Bacteria</taxon>
        <taxon>Pseudomonadati</taxon>
        <taxon>Bdellovibrionota</taxon>
        <taxon>Bacteriovoracia</taxon>
        <taxon>Bacteriovoracales</taxon>
        <taxon>Halobacteriovoraceae</taxon>
        <taxon>Halobacteriovorax</taxon>
    </lineage>
</organism>
<sequence>MADMTSSKLKLYLLESLNPFVNLAYENHLLRSHSENESQDQIILLWKSSPSIVMGKFQNPWVECRVKEIRDRGINLVRRQSGGGCVYHDPGNLNYSFIGPRSHYDKSANAGIIVDALRSLGIRAFENQRHDLRVDHEGEDYKISGCAFKEIRNSALHHGTLLMNADLDILNKLLRSKFEASTALGVKSVRSNVINLFDISNSLSEEKIKTSIQDSFGKYYKTDVEVLHITEQDICMLPDMISKISDTSSWQHIYGGTPKFSFKLNNIEVISKYARIIQVSNDDKDLLDLVIDKTYYEENILEKDKLSQKQHDFINACHEVLFL</sequence>
<name>A0ABY0IG39_9BACT</name>
<evidence type="ECO:0000313" key="3">
    <source>
        <dbReference type="EMBL" id="RZF20761.1"/>
    </source>
</evidence>
<dbReference type="CDD" id="cd16443">
    <property type="entry name" value="LplA"/>
    <property type="match status" value="1"/>
</dbReference>
<evidence type="ECO:0000313" key="4">
    <source>
        <dbReference type="Proteomes" id="UP000443582"/>
    </source>
</evidence>